<dbReference type="STRING" id="1123349.SAMN02744037_00323"/>
<evidence type="ECO:0000256" key="8">
    <source>
        <dbReference type="SAM" id="Phobius"/>
    </source>
</evidence>
<evidence type="ECO:0000259" key="9">
    <source>
        <dbReference type="PROSITE" id="PS51779"/>
    </source>
</evidence>
<dbReference type="InterPro" id="IPR005548">
    <property type="entry name" value="Cell_div_FtsQ/DivIB_C"/>
</dbReference>
<keyword evidence="2" id="KW-1003">Cell membrane</keyword>
<dbReference type="PANTHER" id="PTHR37820">
    <property type="entry name" value="CELL DIVISION PROTEIN DIVIB"/>
    <property type="match status" value="1"/>
</dbReference>
<comment type="subcellular location">
    <subcellularLocation>
        <location evidence="1">Membrane</location>
    </subcellularLocation>
</comment>
<reference evidence="11" key="1">
    <citation type="submission" date="2016-11" db="EMBL/GenBank/DDBJ databases">
        <authorList>
            <person name="Varghese N."/>
            <person name="Submissions S."/>
        </authorList>
    </citation>
    <scope>NUCLEOTIDE SEQUENCE [LARGE SCALE GENOMIC DNA]</scope>
    <source>
        <strain evidence="11">DSM 15518</strain>
    </source>
</reference>
<keyword evidence="4 8" id="KW-0812">Transmembrane</keyword>
<dbReference type="PROSITE" id="PS51779">
    <property type="entry name" value="POTRA"/>
    <property type="match status" value="1"/>
</dbReference>
<feature type="transmembrane region" description="Helical" evidence="8">
    <location>
        <begin position="7"/>
        <end position="23"/>
    </location>
</feature>
<dbReference type="InterPro" id="IPR034746">
    <property type="entry name" value="POTRA"/>
</dbReference>
<keyword evidence="11" id="KW-1185">Reference proteome</keyword>
<dbReference type="GO" id="GO:0051301">
    <property type="term" value="P:cell division"/>
    <property type="evidence" value="ECO:0007669"/>
    <property type="project" value="UniProtKB-KW"/>
</dbReference>
<dbReference type="Gene3D" id="3.10.20.310">
    <property type="entry name" value="membrane protein fhac"/>
    <property type="match status" value="1"/>
</dbReference>
<protein>
    <submittedName>
        <fullName evidence="10">Cell division protein FtsQ</fullName>
    </submittedName>
</protein>
<feature type="domain" description="POTRA" evidence="9">
    <location>
        <begin position="28"/>
        <end position="96"/>
    </location>
</feature>
<evidence type="ECO:0000256" key="2">
    <source>
        <dbReference type="ARBA" id="ARBA00022475"/>
    </source>
</evidence>
<dbReference type="Proteomes" id="UP000242497">
    <property type="component" value="Unassembled WGS sequence"/>
</dbReference>
<keyword evidence="7" id="KW-0131">Cell cycle</keyword>
<proteinExistence type="predicted"/>
<keyword evidence="6 8" id="KW-0472">Membrane</keyword>
<dbReference type="Pfam" id="PF08478">
    <property type="entry name" value="POTRA_1"/>
    <property type="match status" value="1"/>
</dbReference>
<evidence type="ECO:0000313" key="10">
    <source>
        <dbReference type="EMBL" id="SHJ56549.1"/>
    </source>
</evidence>
<sequence length="239" mass="27676">MKRIHNILLLIVFIVSIFGYIFMKTDFLFLKELTIVGQVKLNKEDILSSGKIEMNKNIYMYNVKDIKENLLQNAYIKDVNIKIKFPNKMIIDLVERVDMCAIPYMGSYVLINEEGIVLKVEEDINNIDNPLLTGIKFKNLKVGEKIKLDDNDFLVKILDLLNSCNNANILSNISEINIDKNKNIKLYTVQGVEVLLGKGENLDYKMLELNKILIDLYTRNISKGIVDMRYNAYPVYRPE</sequence>
<accession>A0A1M6KC97</accession>
<dbReference type="Pfam" id="PF03799">
    <property type="entry name" value="FtsQ_DivIB_C"/>
    <property type="match status" value="1"/>
</dbReference>
<evidence type="ECO:0000256" key="5">
    <source>
        <dbReference type="ARBA" id="ARBA00022989"/>
    </source>
</evidence>
<dbReference type="EMBL" id="FRAE01000007">
    <property type="protein sequence ID" value="SHJ56549.1"/>
    <property type="molecule type" value="Genomic_DNA"/>
</dbReference>
<keyword evidence="5 8" id="KW-1133">Transmembrane helix</keyword>
<dbReference type="OrthoDB" id="1748794at2"/>
<evidence type="ECO:0000256" key="3">
    <source>
        <dbReference type="ARBA" id="ARBA00022618"/>
    </source>
</evidence>
<evidence type="ECO:0000256" key="7">
    <source>
        <dbReference type="ARBA" id="ARBA00023306"/>
    </source>
</evidence>
<keyword evidence="3 10" id="KW-0132">Cell division</keyword>
<gene>
    <name evidence="10" type="ORF">SAMN02744037_00323</name>
</gene>
<dbReference type="RefSeq" id="WP_072886664.1">
    <property type="nucleotide sequence ID" value="NZ_FRAE01000007.1"/>
</dbReference>
<name>A0A1M6KC97_9FIRM</name>
<evidence type="ECO:0000256" key="6">
    <source>
        <dbReference type="ARBA" id="ARBA00023136"/>
    </source>
</evidence>
<evidence type="ECO:0000256" key="4">
    <source>
        <dbReference type="ARBA" id="ARBA00022692"/>
    </source>
</evidence>
<dbReference type="GO" id="GO:0005886">
    <property type="term" value="C:plasma membrane"/>
    <property type="evidence" value="ECO:0007669"/>
    <property type="project" value="TreeGrafter"/>
</dbReference>
<dbReference type="PANTHER" id="PTHR37820:SF1">
    <property type="entry name" value="CELL DIVISION PROTEIN FTSQ"/>
    <property type="match status" value="1"/>
</dbReference>
<dbReference type="InterPro" id="IPR050487">
    <property type="entry name" value="FtsQ_DivIB"/>
</dbReference>
<evidence type="ECO:0000313" key="11">
    <source>
        <dbReference type="Proteomes" id="UP000242497"/>
    </source>
</evidence>
<evidence type="ECO:0000256" key="1">
    <source>
        <dbReference type="ARBA" id="ARBA00004370"/>
    </source>
</evidence>
<dbReference type="AlphaFoldDB" id="A0A1M6KC97"/>
<organism evidence="10 11">
    <name type="scientific">Tepidibacter formicigenes DSM 15518</name>
    <dbReference type="NCBI Taxonomy" id="1123349"/>
    <lineage>
        <taxon>Bacteria</taxon>
        <taxon>Bacillati</taxon>
        <taxon>Bacillota</taxon>
        <taxon>Clostridia</taxon>
        <taxon>Peptostreptococcales</taxon>
        <taxon>Peptostreptococcaceae</taxon>
        <taxon>Tepidibacter</taxon>
    </lineage>
</organism>
<dbReference type="InterPro" id="IPR013685">
    <property type="entry name" value="POTRA_FtsQ_type"/>
</dbReference>